<dbReference type="NCBIfam" id="NF041893">
    <property type="entry name" value="TraI_MobP_relax"/>
    <property type="match status" value="1"/>
</dbReference>
<dbReference type="Pfam" id="PF22287">
    <property type="entry name" value="TraI-like_C"/>
    <property type="match status" value="1"/>
</dbReference>
<feature type="compositionally biased region" description="Gly residues" evidence="1">
    <location>
        <begin position="533"/>
        <end position="543"/>
    </location>
</feature>
<evidence type="ECO:0000259" key="5">
    <source>
        <dbReference type="Pfam" id="PF22863"/>
    </source>
</evidence>
<dbReference type="InterPro" id="IPR054461">
    <property type="entry name" value="TraI-like_C"/>
</dbReference>
<name>A0A177M4K5_METMH</name>
<feature type="domain" description="Large polyvalent protein-associated" evidence="3">
    <location>
        <begin position="425"/>
        <end position="512"/>
    </location>
</feature>
<comment type="caution">
    <text evidence="6">The sequence shown here is derived from an EMBL/GenBank/DDBJ whole genome shotgun (WGS) entry which is preliminary data.</text>
</comment>
<dbReference type="Pfam" id="PF03432">
    <property type="entry name" value="Relaxase"/>
    <property type="match status" value="1"/>
</dbReference>
<organism evidence="6 7">
    <name type="scientific">Methylomonas methanica</name>
    <dbReference type="NCBI Taxonomy" id="421"/>
    <lineage>
        <taxon>Bacteria</taxon>
        <taxon>Pseudomonadati</taxon>
        <taxon>Pseudomonadota</taxon>
        <taxon>Gammaproteobacteria</taxon>
        <taxon>Methylococcales</taxon>
        <taxon>Methylococcaceae</taxon>
        <taxon>Methylomonas</taxon>
    </lineage>
</organism>
<evidence type="ECO:0000259" key="4">
    <source>
        <dbReference type="Pfam" id="PF22287"/>
    </source>
</evidence>
<sequence length="730" mass="79877">MIAKHVSMKSIKKSDFGALVGYISDDQDKSERVEYTSVTNCQSDDLRSAIIEVTTVQGMNTRAESDKTYHLILSFREGEHPSNEILKEIESNICEGLGYGEHQRVSAVHCDTDNLHMHIAINKIHPTRLTIHNPYNDHKVLGKLCESLEIKYGLGRDNHLSNKVPSENRAADMERHAGVESLLSWIRRECLEQLHVAASWGEFHKVLQEHGLTLQEKGNGFVIADHEGLMVKASTVARDLSKGKLEARLGLFEALINGSGTASLSTGRSKAYEAKPVGSRIDTTLLFARYKNEQANQGALRAQQWKSAREERARKVVAAKRAAKLKRAVIRLSAKSRMEKKILYGLVSKSLLADLQTANERYHVARQSIFETHRPQQWADWLRCNASMGDVDALTALRAREVAKGLKGNTVGAAGGARSTHGVNAVQDSITKKGTVIYRVGASAIRDDGDKLKVSRGASVDGLEAALRMAMDRYGSTITVTGSIEFRAQIVKTAVDAAIPLTFADPLLERQRLSLLNETTENRNGHSTDRGRGVGSGDSGIGSGVRNSSGGRFDEGGRRNGIFGFINKPNVSGVGRRPPPESRNRLRDLSSLAMVRFASGIEMLLSGNVSGGMEHQGSDTNNALRRPVSGSGLIVFVEADKYIAERDEKRLKGVNVPVHRRFCEGDAGMLPFAGLRHVDGRFLALLKRDDVVCVLPVDEKTAAQLKRLSIGDAVSVGESGSIKLTKGRRR</sequence>
<evidence type="ECO:0000256" key="1">
    <source>
        <dbReference type="SAM" id="MobiDB-lite"/>
    </source>
</evidence>
<evidence type="ECO:0000259" key="3">
    <source>
        <dbReference type="Pfam" id="PF18821"/>
    </source>
</evidence>
<feature type="region of interest" description="Disordered" evidence="1">
    <location>
        <begin position="568"/>
        <end position="587"/>
    </location>
</feature>
<gene>
    <name evidence="6" type="ORF">A1353_19485</name>
</gene>
<feature type="domain" description="TraI-like middle" evidence="5">
    <location>
        <begin position="167"/>
        <end position="254"/>
    </location>
</feature>
<dbReference type="Pfam" id="PF18821">
    <property type="entry name" value="LPD7"/>
    <property type="match status" value="1"/>
</dbReference>
<dbReference type="Pfam" id="PF22863">
    <property type="entry name" value="TraI_middle"/>
    <property type="match status" value="1"/>
</dbReference>
<feature type="domain" description="TraI-like C-terminal" evidence="4">
    <location>
        <begin position="639"/>
        <end position="723"/>
    </location>
</feature>
<dbReference type="RefSeq" id="WP_064037793.1">
    <property type="nucleotide sequence ID" value="NZ_LUUH01000076.1"/>
</dbReference>
<proteinExistence type="predicted"/>
<evidence type="ECO:0000313" key="7">
    <source>
        <dbReference type="Proteomes" id="UP000077763"/>
    </source>
</evidence>
<dbReference type="InterPro" id="IPR049751">
    <property type="entry name" value="TraI/MobA_relaxases"/>
</dbReference>
<feature type="compositionally biased region" description="Basic and acidic residues" evidence="1">
    <location>
        <begin position="578"/>
        <end position="587"/>
    </location>
</feature>
<dbReference type="AlphaFoldDB" id="A0A177M4K5"/>
<evidence type="ECO:0000259" key="2">
    <source>
        <dbReference type="Pfam" id="PF03432"/>
    </source>
</evidence>
<feature type="compositionally biased region" description="Basic and acidic residues" evidence="1">
    <location>
        <begin position="520"/>
        <end position="532"/>
    </location>
</feature>
<feature type="domain" description="MobA/VirD2-like nuclease" evidence="2">
    <location>
        <begin position="22"/>
        <end position="154"/>
    </location>
</feature>
<feature type="region of interest" description="Disordered" evidence="1">
    <location>
        <begin position="516"/>
        <end position="556"/>
    </location>
</feature>
<dbReference type="EMBL" id="LUUH01000076">
    <property type="protein sequence ID" value="OAI00622.1"/>
    <property type="molecule type" value="Genomic_DNA"/>
</dbReference>
<protein>
    <submittedName>
        <fullName evidence="6">Conjugal transfer protein TraI</fullName>
    </submittedName>
</protein>
<dbReference type="Proteomes" id="UP000077763">
    <property type="component" value="Unassembled WGS sequence"/>
</dbReference>
<dbReference type="InterPro" id="IPR040677">
    <property type="entry name" value="LPD7"/>
</dbReference>
<accession>A0A177M4K5</accession>
<reference evidence="6 7" key="1">
    <citation type="submission" date="2016-03" db="EMBL/GenBank/DDBJ databases">
        <authorList>
            <person name="Ploux O."/>
        </authorList>
    </citation>
    <scope>NUCLEOTIDE SEQUENCE [LARGE SCALE GENOMIC DNA]</scope>
    <source>
        <strain evidence="6 7">R-45371</strain>
    </source>
</reference>
<dbReference type="InterPro" id="IPR054462">
    <property type="entry name" value="TraI_M"/>
</dbReference>
<dbReference type="InterPro" id="IPR005094">
    <property type="entry name" value="Endonuclease_MobA/VirD2"/>
</dbReference>
<evidence type="ECO:0000313" key="6">
    <source>
        <dbReference type="EMBL" id="OAI00622.1"/>
    </source>
</evidence>